<evidence type="ECO:0000256" key="4">
    <source>
        <dbReference type="ARBA" id="ARBA00022898"/>
    </source>
</evidence>
<comment type="cofactor">
    <cofactor evidence="1">
        <name>pyridoxal 5'-phosphate</name>
        <dbReference type="ChEBI" id="CHEBI:597326"/>
    </cofactor>
</comment>
<dbReference type="GO" id="GO:0009102">
    <property type="term" value="P:biotin biosynthetic process"/>
    <property type="evidence" value="ECO:0007669"/>
    <property type="project" value="TreeGrafter"/>
</dbReference>
<gene>
    <name evidence="6" type="ORF">PGT21_031087</name>
    <name evidence="7" type="ORF">PGTUg99_024197</name>
</gene>
<dbReference type="InterPro" id="IPR015424">
    <property type="entry name" value="PyrdxlP-dep_Trfase"/>
</dbReference>
<feature type="domain" description="Aminotransferase class I/classII large" evidence="5">
    <location>
        <begin position="43"/>
        <end position="430"/>
    </location>
</feature>
<dbReference type="InterPro" id="IPR015422">
    <property type="entry name" value="PyrdxlP-dep_Trfase_small"/>
</dbReference>
<evidence type="ECO:0000256" key="1">
    <source>
        <dbReference type="ARBA" id="ARBA00001933"/>
    </source>
</evidence>
<dbReference type="EMBL" id="VDEP01000305">
    <property type="protein sequence ID" value="KAA1109262.1"/>
    <property type="molecule type" value="Genomic_DNA"/>
</dbReference>
<evidence type="ECO:0000256" key="3">
    <source>
        <dbReference type="ARBA" id="ARBA00022679"/>
    </source>
</evidence>
<proteinExistence type="inferred from homology"/>
<name>A0A5B0PZ54_PUCGR</name>
<dbReference type="Gene3D" id="3.90.1150.10">
    <property type="entry name" value="Aspartate Aminotransferase, domain 1"/>
    <property type="match status" value="1"/>
</dbReference>
<evidence type="ECO:0000256" key="2">
    <source>
        <dbReference type="ARBA" id="ARBA00010008"/>
    </source>
</evidence>
<sequence length="443" mass="49194">MVTSLEKRLQEALDSRQARSNLRSLDLIPAWAPKNNLISLKTTLIDFSSNDYLSFASSSHLRHLIHKNLLNAKENPLGPSSSRLLDGNTSLHQNLEKDLTKFFRGQAGLLFNSGFDANVSIWSTIPGPNDWVVYDSLIHASIHDGLRLSRTPSSHQVPFLHNSHASLLETLKTILSQEVDVRSGRTNIFISVEALYSMDGDLCPLEEVVHVVNSLFGEHKNAYIVIDEAHSTGLFDSCGRGLTCALSLEDQVLIRLHTFGKSVACSGAIAILPPLFREYLINYARPLIFSTAMTHMNVIGLSTSIGEFKTEYRSSAAQTLKSLFQNLTTQLFNLIKKHSIKPLATNATRPVDVLLTIPQSTIDMINHEFYSPIVPILTSHPRDLACFLYSKGLLVRPIGTPTVPSGREQVRVCLHASNTSHHIDSLVQQIDLWISSHLIKSHL</sequence>
<evidence type="ECO:0000313" key="7">
    <source>
        <dbReference type="EMBL" id="KAA1109262.1"/>
    </source>
</evidence>
<dbReference type="GO" id="GO:0030170">
    <property type="term" value="F:pyridoxal phosphate binding"/>
    <property type="evidence" value="ECO:0007669"/>
    <property type="project" value="InterPro"/>
</dbReference>
<evidence type="ECO:0000259" key="5">
    <source>
        <dbReference type="Pfam" id="PF00155"/>
    </source>
</evidence>
<dbReference type="EMBL" id="VSWC01000040">
    <property type="protein sequence ID" value="KAA1106211.1"/>
    <property type="molecule type" value="Genomic_DNA"/>
</dbReference>
<dbReference type="Pfam" id="PF00155">
    <property type="entry name" value="Aminotran_1_2"/>
    <property type="match status" value="1"/>
</dbReference>
<organism evidence="6 8">
    <name type="scientific">Puccinia graminis f. sp. tritici</name>
    <dbReference type="NCBI Taxonomy" id="56615"/>
    <lineage>
        <taxon>Eukaryota</taxon>
        <taxon>Fungi</taxon>
        <taxon>Dikarya</taxon>
        <taxon>Basidiomycota</taxon>
        <taxon>Pucciniomycotina</taxon>
        <taxon>Pucciniomycetes</taxon>
        <taxon>Pucciniales</taxon>
        <taxon>Pucciniaceae</taxon>
        <taxon>Puccinia</taxon>
    </lineage>
</organism>
<dbReference type="Proteomes" id="UP000324748">
    <property type="component" value="Unassembled WGS sequence"/>
</dbReference>
<protein>
    <recommendedName>
        <fullName evidence="5">Aminotransferase class I/classII large domain-containing protein</fullName>
    </recommendedName>
</protein>
<dbReference type="AlphaFoldDB" id="A0A5B0PZ54"/>
<evidence type="ECO:0000313" key="6">
    <source>
        <dbReference type="EMBL" id="KAA1106211.1"/>
    </source>
</evidence>
<dbReference type="Proteomes" id="UP000325313">
    <property type="component" value="Unassembled WGS sequence"/>
</dbReference>
<keyword evidence="4" id="KW-0663">Pyridoxal phosphate</keyword>
<dbReference type="OrthoDB" id="2382073at2759"/>
<comment type="caution">
    <text evidence="6">The sequence shown here is derived from an EMBL/GenBank/DDBJ whole genome shotgun (WGS) entry which is preliminary data.</text>
</comment>
<reference evidence="8 9" key="1">
    <citation type="submission" date="2019-05" db="EMBL/GenBank/DDBJ databases">
        <title>Emergence of the Ug99 lineage of the wheat stem rust pathogen through somatic hybridization.</title>
        <authorList>
            <person name="Li F."/>
            <person name="Upadhyaya N.M."/>
            <person name="Sperschneider J."/>
            <person name="Matny O."/>
            <person name="Nguyen-Phuc H."/>
            <person name="Mago R."/>
            <person name="Raley C."/>
            <person name="Miller M.E."/>
            <person name="Silverstein K.A.T."/>
            <person name="Henningsen E."/>
            <person name="Hirsch C.D."/>
            <person name="Visser B."/>
            <person name="Pretorius Z.A."/>
            <person name="Steffenson B.J."/>
            <person name="Schwessinger B."/>
            <person name="Dodds P.N."/>
            <person name="Figueroa M."/>
        </authorList>
    </citation>
    <scope>NUCLEOTIDE SEQUENCE [LARGE SCALE GENOMIC DNA]</scope>
    <source>
        <strain evidence="6">21-0</strain>
        <strain evidence="7 9">Ug99</strain>
    </source>
</reference>
<evidence type="ECO:0000313" key="8">
    <source>
        <dbReference type="Proteomes" id="UP000324748"/>
    </source>
</evidence>
<evidence type="ECO:0000313" key="9">
    <source>
        <dbReference type="Proteomes" id="UP000325313"/>
    </source>
</evidence>
<dbReference type="Gene3D" id="3.40.640.10">
    <property type="entry name" value="Type I PLP-dependent aspartate aminotransferase-like (Major domain)"/>
    <property type="match status" value="1"/>
</dbReference>
<dbReference type="InterPro" id="IPR050087">
    <property type="entry name" value="AON_synthase_class-II"/>
</dbReference>
<dbReference type="InterPro" id="IPR004839">
    <property type="entry name" value="Aminotransferase_I/II_large"/>
</dbReference>
<dbReference type="InterPro" id="IPR015421">
    <property type="entry name" value="PyrdxlP-dep_Trfase_major"/>
</dbReference>
<keyword evidence="8" id="KW-1185">Reference proteome</keyword>
<keyword evidence="3" id="KW-0808">Transferase</keyword>
<dbReference type="GO" id="GO:0016740">
    <property type="term" value="F:transferase activity"/>
    <property type="evidence" value="ECO:0007669"/>
    <property type="project" value="UniProtKB-KW"/>
</dbReference>
<dbReference type="SUPFAM" id="SSF53383">
    <property type="entry name" value="PLP-dependent transferases"/>
    <property type="match status" value="1"/>
</dbReference>
<accession>A0A5B0PZ54</accession>
<comment type="similarity">
    <text evidence="2">Belongs to the class-II pyridoxal-phosphate-dependent aminotransferase family. BioF subfamily.</text>
</comment>
<dbReference type="PANTHER" id="PTHR13693:SF77">
    <property type="entry name" value="8-AMINO-7-OXONONANOATE SYNTHASE"/>
    <property type="match status" value="1"/>
</dbReference>
<dbReference type="PANTHER" id="PTHR13693">
    <property type="entry name" value="CLASS II AMINOTRANSFERASE/8-AMINO-7-OXONONANOATE SYNTHASE"/>
    <property type="match status" value="1"/>
</dbReference>